<dbReference type="HOGENOM" id="CLU_069419_0_0_1"/>
<dbReference type="OrthoDB" id="3172906at2759"/>
<evidence type="ECO:0000313" key="2">
    <source>
        <dbReference type="EMBL" id="KIJ94317.1"/>
    </source>
</evidence>
<evidence type="ECO:0000313" key="3">
    <source>
        <dbReference type="Proteomes" id="UP000054477"/>
    </source>
</evidence>
<accession>A0A0C9XDP1</accession>
<dbReference type="EMBL" id="KN838799">
    <property type="protein sequence ID" value="KIJ94317.1"/>
    <property type="molecule type" value="Genomic_DNA"/>
</dbReference>
<dbReference type="AlphaFoldDB" id="A0A0C9XDP1"/>
<keyword evidence="3" id="KW-1185">Reference proteome</keyword>
<proteinExistence type="predicted"/>
<feature type="domain" description="DUF6699" evidence="1">
    <location>
        <begin position="111"/>
        <end position="235"/>
    </location>
</feature>
<protein>
    <recommendedName>
        <fullName evidence="1">DUF6699 domain-containing protein</fullName>
    </recommendedName>
</protein>
<name>A0A0C9XDP1_9AGAR</name>
<dbReference type="Proteomes" id="UP000054477">
    <property type="component" value="Unassembled WGS sequence"/>
</dbReference>
<evidence type="ECO:0000259" key="1">
    <source>
        <dbReference type="Pfam" id="PF20415"/>
    </source>
</evidence>
<sequence length="247" mass="27399">MPAYIPYAQYIPSPTMQQSQSTAGEGHKMVCAHASEPYGPAMSMNSGLGVSVGSSTTSYTPLVSPTYTESRPSLLGNPPCLHPNSCIPLPPLSRYGTSINPLLERGTTPPIKYDIRLPPSFATCRRHPVDDDRWRYERASNPNLGSLTIRMALVSKPIVVFPSRIDDGVVTLQDVLLAVHYALRARALDDQHHRRRRREAELWRQGNPRSYRPPEDYQAINVAVGCYGWAGLSQSPTEGDVWILMTI</sequence>
<gene>
    <name evidence="2" type="ORF">K443DRAFT_363605</name>
</gene>
<organism evidence="2 3">
    <name type="scientific">Laccaria amethystina LaAM-08-1</name>
    <dbReference type="NCBI Taxonomy" id="1095629"/>
    <lineage>
        <taxon>Eukaryota</taxon>
        <taxon>Fungi</taxon>
        <taxon>Dikarya</taxon>
        <taxon>Basidiomycota</taxon>
        <taxon>Agaricomycotina</taxon>
        <taxon>Agaricomycetes</taxon>
        <taxon>Agaricomycetidae</taxon>
        <taxon>Agaricales</taxon>
        <taxon>Agaricineae</taxon>
        <taxon>Hydnangiaceae</taxon>
        <taxon>Laccaria</taxon>
    </lineage>
</organism>
<dbReference type="Pfam" id="PF20415">
    <property type="entry name" value="DUF6699"/>
    <property type="match status" value="1"/>
</dbReference>
<dbReference type="InterPro" id="IPR046522">
    <property type="entry name" value="DUF6699"/>
</dbReference>
<reference evidence="2 3" key="1">
    <citation type="submission" date="2014-04" db="EMBL/GenBank/DDBJ databases">
        <authorList>
            <consortium name="DOE Joint Genome Institute"/>
            <person name="Kuo A."/>
            <person name="Kohler A."/>
            <person name="Nagy L.G."/>
            <person name="Floudas D."/>
            <person name="Copeland A."/>
            <person name="Barry K.W."/>
            <person name="Cichocki N."/>
            <person name="Veneault-Fourrey C."/>
            <person name="LaButti K."/>
            <person name="Lindquist E.A."/>
            <person name="Lipzen A."/>
            <person name="Lundell T."/>
            <person name="Morin E."/>
            <person name="Murat C."/>
            <person name="Sun H."/>
            <person name="Tunlid A."/>
            <person name="Henrissat B."/>
            <person name="Grigoriev I.V."/>
            <person name="Hibbett D.S."/>
            <person name="Martin F."/>
            <person name="Nordberg H.P."/>
            <person name="Cantor M.N."/>
            <person name="Hua S.X."/>
        </authorList>
    </citation>
    <scope>NUCLEOTIDE SEQUENCE [LARGE SCALE GENOMIC DNA]</scope>
    <source>
        <strain evidence="2 3">LaAM-08-1</strain>
    </source>
</reference>
<reference evidence="3" key="2">
    <citation type="submission" date="2015-01" db="EMBL/GenBank/DDBJ databases">
        <title>Evolutionary Origins and Diversification of the Mycorrhizal Mutualists.</title>
        <authorList>
            <consortium name="DOE Joint Genome Institute"/>
            <consortium name="Mycorrhizal Genomics Consortium"/>
            <person name="Kohler A."/>
            <person name="Kuo A."/>
            <person name="Nagy L.G."/>
            <person name="Floudas D."/>
            <person name="Copeland A."/>
            <person name="Barry K.W."/>
            <person name="Cichocki N."/>
            <person name="Veneault-Fourrey C."/>
            <person name="LaButti K."/>
            <person name="Lindquist E.A."/>
            <person name="Lipzen A."/>
            <person name="Lundell T."/>
            <person name="Morin E."/>
            <person name="Murat C."/>
            <person name="Riley R."/>
            <person name="Ohm R."/>
            <person name="Sun H."/>
            <person name="Tunlid A."/>
            <person name="Henrissat B."/>
            <person name="Grigoriev I.V."/>
            <person name="Hibbett D.S."/>
            <person name="Martin F."/>
        </authorList>
    </citation>
    <scope>NUCLEOTIDE SEQUENCE [LARGE SCALE GENOMIC DNA]</scope>
    <source>
        <strain evidence="3">LaAM-08-1</strain>
    </source>
</reference>